<dbReference type="Gene3D" id="1.10.10.2830">
    <property type="match status" value="1"/>
</dbReference>
<dbReference type="GO" id="GO:0005694">
    <property type="term" value="C:chromosome"/>
    <property type="evidence" value="ECO:0007669"/>
    <property type="project" value="TreeGrafter"/>
</dbReference>
<dbReference type="GO" id="GO:0007059">
    <property type="term" value="P:chromosome segregation"/>
    <property type="evidence" value="ECO:0007669"/>
    <property type="project" value="TreeGrafter"/>
</dbReference>
<dbReference type="InterPro" id="IPR041468">
    <property type="entry name" value="HTH_ParB/Spo0J"/>
</dbReference>
<comment type="caution">
    <text evidence="5">The sequence shown here is derived from an EMBL/GenBank/DDBJ whole genome shotgun (WGS) entry which is preliminary data.</text>
</comment>
<dbReference type="EMBL" id="VVXK01000028">
    <property type="protein sequence ID" value="KAA2366102.1"/>
    <property type="molecule type" value="Genomic_DNA"/>
</dbReference>
<evidence type="ECO:0000259" key="4">
    <source>
        <dbReference type="SMART" id="SM00470"/>
    </source>
</evidence>
<dbReference type="Pfam" id="PF02195">
    <property type="entry name" value="ParB_N"/>
    <property type="match status" value="1"/>
</dbReference>
<protein>
    <submittedName>
        <fullName evidence="5">ParB/RepB/Spo0J family partition protein</fullName>
    </submittedName>
</protein>
<evidence type="ECO:0000313" key="5">
    <source>
        <dbReference type="EMBL" id="KAA2366102.1"/>
    </source>
</evidence>
<accession>A0A5B3FZ24</accession>
<sequence length="663" mass="76050">MQTSKGEPKTKKSKAKVSKTSTSNPNPDVQESPQAASSSETAEQQTAPAVQLLDLNRIVNSTYNPRKDFRPETLQELADSIRQVGVLQPICVRPKEGGFEIVYGERRYWAAAMAGLKFIPALVRELTDAEAEDAAITENLQREDVTPREEAAAYKRALESGRHTIESLVGKFGKSEGYIRSRLKLCDLIDALAEQLDREEISVGVATEIAKYDAEVQQEVYEEHFSDGCRLSWKNARIKEIARRLYDRYMTRLDTYRFDKTECHTCHHNTANQILFKDECTDECAGCQNRSCMMRKNDEYLVQQALQLLKADPRTALATVGDTPDSVIEHLEEEGYQIEELDYYLDYYDTAPEMPEAPQAECYSSEENYAEAVKRYEAALARFTEQTRQLEFDVTEGRVRKYAIIGMFDVEIRYEDIPEEEQEVAVEDAAGERTVYVTMVPASPMESLLRQDHRNRQLCYEHITAEMKKLFRESKVSDKPLTEEEHQMFYYAVIRHMADDRLRQCGIEHKNQWHVTEEERFAAAGQLTPEQRAAMIRLFLLDFFRTTARDYNCTDEEVDTRLMCRFADLNFEAQSRTLQEKYLATYERRRTKLQEQIDDLKAQEEARALAESRESVAESIPEELPEEPEATPDTEIPAPPAEPLIIPADPEFGPNETAESLAA</sequence>
<evidence type="ECO:0000313" key="6">
    <source>
        <dbReference type="Proteomes" id="UP000323567"/>
    </source>
</evidence>
<dbReference type="InterPro" id="IPR050336">
    <property type="entry name" value="Chromosome_partition/occlusion"/>
</dbReference>
<keyword evidence="2" id="KW-0238">DNA-binding</keyword>
<dbReference type="SMART" id="SM00470">
    <property type="entry name" value="ParB"/>
    <property type="match status" value="1"/>
</dbReference>
<dbReference type="FunFam" id="3.90.1530.30:FF:000001">
    <property type="entry name" value="Chromosome partitioning protein ParB"/>
    <property type="match status" value="1"/>
</dbReference>
<comment type="similarity">
    <text evidence="1">Belongs to the ParB family.</text>
</comment>
<dbReference type="SUPFAM" id="SSF109709">
    <property type="entry name" value="KorB DNA-binding domain-like"/>
    <property type="match status" value="1"/>
</dbReference>
<dbReference type="SUPFAM" id="SSF110849">
    <property type="entry name" value="ParB/Sulfiredoxin"/>
    <property type="match status" value="1"/>
</dbReference>
<dbReference type="PANTHER" id="PTHR33375">
    <property type="entry name" value="CHROMOSOME-PARTITIONING PROTEIN PARB-RELATED"/>
    <property type="match status" value="1"/>
</dbReference>
<dbReference type="InterPro" id="IPR036086">
    <property type="entry name" value="ParB/Sulfiredoxin_sf"/>
</dbReference>
<feature type="compositionally biased region" description="Polar residues" evidence="3">
    <location>
        <begin position="24"/>
        <end position="48"/>
    </location>
</feature>
<dbReference type="CDD" id="cd16393">
    <property type="entry name" value="SPO0J_N"/>
    <property type="match status" value="1"/>
</dbReference>
<dbReference type="Proteomes" id="UP000323567">
    <property type="component" value="Unassembled WGS sequence"/>
</dbReference>
<dbReference type="GO" id="GO:0003677">
    <property type="term" value="F:DNA binding"/>
    <property type="evidence" value="ECO:0007669"/>
    <property type="project" value="UniProtKB-KW"/>
</dbReference>
<dbReference type="InterPro" id="IPR004437">
    <property type="entry name" value="ParB/RepB/Spo0J"/>
</dbReference>
<dbReference type="NCBIfam" id="TIGR00180">
    <property type="entry name" value="parB_part"/>
    <property type="match status" value="1"/>
</dbReference>
<feature type="compositionally biased region" description="Basic and acidic residues" evidence="3">
    <location>
        <begin position="1"/>
        <end position="10"/>
    </location>
</feature>
<feature type="region of interest" description="Disordered" evidence="3">
    <location>
        <begin position="1"/>
        <end position="49"/>
    </location>
</feature>
<feature type="region of interest" description="Disordered" evidence="3">
    <location>
        <begin position="608"/>
        <end position="663"/>
    </location>
</feature>
<feature type="compositionally biased region" description="Acidic residues" evidence="3">
    <location>
        <begin position="620"/>
        <end position="632"/>
    </location>
</feature>
<evidence type="ECO:0000256" key="2">
    <source>
        <dbReference type="ARBA" id="ARBA00023125"/>
    </source>
</evidence>
<dbReference type="Pfam" id="PF17762">
    <property type="entry name" value="HTH_ParB"/>
    <property type="match status" value="1"/>
</dbReference>
<dbReference type="AlphaFoldDB" id="A0A5B3FZ24"/>
<feature type="domain" description="ParB-like N-terminal" evidence="4">
    <location>
        <begin position="51"/>
        <end position="140"/>
    </location>
</feature>
<organism evidence="5 6">
    <name type="scientific">Alistipes shahii</name>
    <dbReference type="NCBI Taxonomy" id="328814"/>
    <lineage>
        <taxon>Bacteria</taxon>
        <taxon>Pseudomonadati</taxon>
        <taxon>Bacteroidota</taxon>
        <taxon>Bacteroidia</taxon>
        <taxon>Bacteroidales</taxon>
        <taxon>Rikenellaceae</taxon>
        <taxon>Alistipes</taxon>
    </lineage>
</organism>
<name>A0A5B3FZ24_9BACT</name>
<dbReference type="RefSeq" id="WP_149887831.1">
    <property type="nucleotide sequence ID" value="NZ_JAXZHW010000057.1"/>
</dbReference>
<evidence type="ECO:0000256" key="1">
    <source>
        <dbReference type="ARBA" id="ARBA00006295"/>
    </source>
</evidence>
<evidence type="ECO:0000256" key="3">
    <source>
        <dbReference type="SAM" id="MobiDB-lite"/>
    </source>
</evidence>
<proteinExistence type="inferred from homology"/>
<dbReference type="PANTHER" id="PTHR33375:SF7">
    <property type="entry name" value="CHROMOSOME 2-PARTITIONING PROTEIN PARB-RELATED"/>
    <property type="match status" value="1"/>
</dbReference>
<gene>
    <name evidence="5" type="ORF">F2Y13_13900</name>
</gene>
<dbReference type="Gene3D" id="3.90.1530.30">
    <property type="match status" value="1"/>
</dbReference>
<reference evidence="5 6" key="1">
    <citation type="journal article" date="2019" name="Nat. Med.">
        <title>A library of human gut bacterial isolates paired with longitudinal multiomics data enables mechanistic microbiome research.</title>
        <authorList>
            <person name="Poyet M."/>
            <person name="Groussin M."/>
            <person name="Gibbons S.M."/>
            <person name="Avila-Pacheco J."/>
            <person name="Jiang X."/>
            <person name="Kearney S.M."/>
            <person name="Perrotta A.R."/>
            <person name="Berdy B."/>
            <person name="Zhao S."/>
            <person name="Lieberman T.D."/>
            <person name="Swanson P.K."/>
            <person name="Smith M."/>
            <person name="Roesemann S."/>
            <person name="Alexander J.E."/>
            <person name="Rich S.A."/>
            <person name="Livny J."/>
            <person name="Vlamakis H."/>
            <person name="Clish C."/>
            <person name="Bullock K."/>
            <person name="Deik A."/>
            <person name="Scott J."/>
            <person name="Pierce K.A."/>
            <person name="Xavier R.J."/>
            <person name="Alm E.J."/>
        </authorList>
    </citation>
    <scope>NUCLEOTIDE SEQUENCE [LARGE SCALE GENOMIC DNA]</scope>
    <source>
        <strain evidence="5 6">BIOML-A2</strain>
    </source>
</reference>
<dbReference type="InterPro" id="IPR003115">
    <property type="entry name" value="ParB_N"/>
</dbReference>